<proteinExistence type="predicted"/>
<comment type="caution">
    <text evidence="2">The sequence shown here is derived from an EMBL/GenBank/DDBJ whole genome shotgun (WGS) entry which is preliminary data.</text>
</comment>
<evidence type="ECO:0000313" key="2">
    <source>
        <dbReference type="EMBL" id="CAE1303653.1"/>
    </source>
</evidence>
<evidence type="ECO:0000256" key="1">
    <source>
        <dbReference type="SAM" id="MobiDB-lite"/>
    </source>
</evidence>
<evidence type="ECO:0000313" key="3">
    <source>
        <dbReference type="Proteomes" id="UP000597762"/>
    </source>
</evidence>
<accession>A0A812DPY4</accession>
<keyword evidence="3" id="KW-1185">Reference proteome</keyword>
<gene>
    <name evidence="2" type="ORF">SPHA_56466</name>
</gene>
<organism evidence="2 3">
    <name type="scientific">Acanthosepion pharaonis</name>
    <name type="common">Pharaoh cuttlefish</name>
    <name type="synonym">Sepia pharaonis</name>
    <dbReference type="NCBI Taxonomy" id="158019"/>
    <lineage>
        <taxon>Eukaryota</taxon>
        <taxon>Metazoa</taxon>
        <taxon>Spiralia</taxon>
        <taxon>Lophotrochozoa</taxon>
        <taxon>Mollusca</taxon>
        <taxon>Cephalopoda</taxon>
        <taxon>Coleoidea</taxon>
        <taxon>Decapodiformes</taxon>
        <taxon>Sepiida</taxon>
        <taxon>Sepiina</taxon>
        <taxon>Sepiidae</taxon>
        <taxon>Acanthosepion</taxon>
    </lineage>
</organism>
<dbReference type="EMBL" id="CAHIKZ030003723">
    <property type="protein sequence ID" value="CAE1303653.1"/>
    <property type="molecule type" value="Genomic_DNA"/>
</dbReference>
<dbReference type="Proteomes" id="UP000597762">
    <property type="component" value="Unassembled WGS sequence"/>
</dbReference>
<feature type="region of interest" description="Disordered" evidence="1">
    <location>
        <begin position="1"/>
        <end position="59"/>
    </location>
</feature>
<dbReference type="AlphaFoldDB" id="A0A812DPY4"/>
<feature type="compositionally biased region" description="Low complexity" evidence="1">
    <location>
        <begin position="1"/>
        <end position="15"/>
    </location>
</feature>
<reference evidence="2" key="1">
    <citation type="submission" date="2021-01" db="EMBL/GenBank/DDBJ databases">
        <authorList>
            <person name="Li R."/>
            <person name="Bekaert M."/>
        </authorList>
    </citation>
    <scope>NUCLEOTIDE SEQUENCE</scope>
    <source>
        <strain evidence="2">Farmed</strain>
    </source>
</reference>
<protein>
    <submittedName>
        <fullName evidence="2">Uncharacterized protein</fullName>
    </submittedName>
</protein>
<feature type="compositionally biased region" description="Polar residues" evidence="1">
    <location>
        <begin position="16"/>
        <end position="29"/>
    </location>
</feature>
<name>A0A812DPY4_ACAPH</name>
<sequence length="157" mass="17331">MLTSPSTSAKSASPSNTPILSAANNSSPDTAIKPKKISIDEERKTPRHHNNNDFGAQLKHIPWKSTTQNPFEDLEVILKDARNGGRYEDNLTLNSKSEGGILLSADSRTMHNVSKRSIPSTSRWVSWSLLVLPQLSISHSLLDYLPMYPSLSLSLSF</sequence>